<keyword evidence="6 8" id="KW-0460">Magnesium</keyword>
<comment type="cofactor">
    <cofactor evidence="8">
        <name>Zn(2+)</name>
        <dbReference type="ChEBI" id="CHEBI:29105"/>
    </cofactor>
    <text evidence="8">Binds 2 Zn(2+) ions.</text>
</comment>
<feature type="binding site" evidence="8">
    <location>
        <position position="142"/>
    </location>
    <ligand>
        <name>Mg(2+)</name>
        <dbReference type="ChEBI" id="CHEBI:18420"/>
    </ligand>
</feature>
<feature type="binding site" evidence="8">
    <location>
        <position position="428"/>
    </location>
    <ligand>
        <name>Zn(2+)</name>
        <dbReference type="ChEBI" id="CHEBI:29105"/>
        <label>2</label>
    </ligand>
</feature>
<protein>
    <submittedName>
        <fullName evidence="11">Alkaline phosphatase</fullName>
    </submittedName>
</protein>
<dbReference type="RefSeq" id="WP_102113972.1">
    <property type="nucleotide sequence ID" value="NZ_BMGN01000007.1"/>
</dbReference>
<proteinExistence type="inferred from homology"/>
<feature type="disulfide bond" evidence="9">
    <location>
        <begin position="157"/>
        <end position="173"/>
    </location>
</feature>
<keyword evidence="5 8" id="KW-0862">Zinc</keyword>
<dbReference type="KEGG" id="ncb:C0V82_18880"/>
<evidence type="ECO:0000256" key="7">
    <source>
        <dbReference type="PIRSR" id="PIRSR601952-1"/>
    </source>
</evidence>
<dbReference type="PRINTS" id="PR00113">
    <property type="entry name" value="ALKPHPHTASE"/>
</dbReference>
<dbReference type="PANTHER" id="PTHR11596:SF5">
    <property type="entry name" value="ALKALINE PHOSPHATASE"/>
    <property type="match status" value="1"/>
</dbReference>
<dbReference type="GO" id="GO:0004035">
    <property type="term" value="F:alkaline phosphatase activity"/>
    <property type="evidence" value="ECO:0007669"/>
    <property type="project" value="TreeGrafter"/>
</dbReference>
<name>A0A2K9NH71_9PROT</name>
<evidence type="ECO:0000256" key="9">
    <source>
        <dbReference type="PIRSR" id="PIRSR601952-3"/>
    </source>
</evidence>
<comment type="cofactor">
    <cofactor evidence="8">
        <name>Mg(2+)</name>
        <dbReference type="ChEBI" id="CHEBI:18420"/>
    </cofactor>
    <text evidence="8">Binds 1 Mg(2+) ion.</text>
</comment>
<feature type="binding site" evidence="8">
    <location>
        <position position="375"/>
    </location>
    <ligand>
        <name>Zn(2+)</name>
        <dbReference type="ChEBI" id="CHEBI:29105"/>
        <label>2</label>
    </ligand>
</feature>
<evidence type="ECO:0000256" key="8">
    <source>
        <dbReference type="PIRSR" id="PIRSR601952-2"/>
    </source>
</evidence>
<dbReference type="PANTHER" id="PTHR11596">
    <property type="entry name" value="ALKALINE PHOSPHATASE"/>
    <property type="match status" value="1"/>
</dbReference>
<dbReference type="AlphaFoldDB" id="A0A2K9NH71"/>
<dbReference type="InterPro" id="IPR001952">
    <property type="entry name" value="Alkaline_phosphatase"/>
</dbReference>
<feature type="binding site" evidence="8">
    <location>
        <position position="336"/>
    </location>
    <ligand>
        <name>Zn(2+)</name>
        <dbReference type="ChEBI" id="CHEBI:29105"/>
        <label>2</label>
    </ligand>
</feature>
<evidence type="ECO:0000256" key="10">
    <source>
        <dbReference type="RuleBase" id="RU003946"/>
    </source>
</evidence>
<evidence type="ECO:0000256" key="4">
    <source>
        <dbReference type="ARBA" id="ARBA00022801"/>
    </source>
</evidence>
<evidence type="ECO:0000256" key="6">
    <source>
        <dbReference type="ARBA" id="ARBA00022842"/>
    </source>
</evidence>
<dbReference type="OrthoDB" id="9794455at2"/>
<feature type="binding site" evidence="8">
    <location>
        <position position="144"/>
    </location>
    <ligand>
        <name>Mg(2+)</name>
        <dbReference type="ChEBI" id="CHEBI:18420"/>
    </ligand>
</feature>
<dbReference type="SMART" id="SM00098">
    <property type="entry name" value="alkPPc"/>
    <property type="match status" value="1"/>
</dbReference>
<dbReference type="PROSITE" id="PS00123">
    <property type="entry name" value="ALKALINE_PHOSPHATASE"/>
    <property type="match status" value="1"/>
</dbReference>
<evidence type="ECO:0000256" key="1">
    <source>
        <dbReference type="ARBA" id="ARBA00005984"/>
    </source>
</evidence>
<sequence>MRLNKIGRRLAAALLSACALTPVAMAATKAPANIILMIGDGMGGAEIAAARAYANKQGVPLFLETLPHQASLIVQAAEEGRPSIGDYVGDSASGGTALASGQRTSVGRIGTVPGGASVPSILEMAKARGLRTGVVTTAPVTDATPASFLAHIRMRFCETPSRMGAFIPSLPGCEGDRKSAGGKGSIFEQVVDAGADLVVGGGAAMAGQPLDPADASKGTLADYARAKGMSLVMGPAGWAAAPDKGPVLALLSDKVVPLEWQGPGGRKAEKPKVTDPSTGAIEKPVPAACEPNPKRPADMPDLATLTRQAIGRLQKDAGPKGFFLMVEGAAIDKAAHDGDPCGMIGELLAFDRAVQTAVDFAKRQGNTLLIVTADHAQSTQAIPSYLLADLGRPLTVGHVPHRILALRTAEGGSMLVGHGTSADGDQYHTGANVSAFAIGPGADAVAGSFDQTGIFDIMRKHLH</sequence>
<comment type="similarity">
    <text evidence="1 10">Belongs to the alkaline phosphatase family.</text>
</comment>
<feature type="binding site" evidence="8">
    <location>
        <position position="40"/>
    </location>
    <ligand>
        <name>Zn(2+)</name>
        <dbReference type="ChEBI" id="CHEBI:29105"/>
        <label>2</label>
    </ligand>
</feature>
<feature type="binding site" evidence="8">
    <location>
        <position position="40"/>
    </location>
    <ligand>
        <name>Mg(2+)</name>
        <dbReference type="ChEBI" id="CHEBI:18420"/>
    </ligand>
</feature>
<feature type="disulfide bond" evidence="9">
    <location>
        <begin position="289"/>
        <end position="341"/>
    </location>
</feature>
<accession>A0A2K9NH71</accession>
<keyword evidence="4" id="KW-0378">Hydrolase</keyword>
<keyword evidence="9" id="KW-1015">Disulfide bond</keyword>
<evidence type="ECO:0000256" key="5">
    <source>
        <dbReference type="ARBA" id="ARBA00022833"/>
    </source>
</evidence>
<feature type="binding site" evidence="8">
    <location>
        <position position="374"/>
    </location>
    <ligand>
        <name>Zn(2+)</name>
        <dbReference type="ChEBI" id="CHEBI:29105"/>
        <label>2</label>
    </ligand>
</feature>
<organism evidence="11 12">
    <name type="scientific">Niveispirillum cyanobacteriorum</name>
    <dbReference type="NCBI Taxonomy" id="1612173"/>
    <lineage>
        <taxon>Bacteria</taxon>
        <taxon>Pseudomonadati</taxon>
        <taxon>Pseudomonadota</taxon>
        <taxon>Alphaproteobacteria</taxon>
        <taxon>Rhodospirillales</taxon>
        <taxon>Azospirillaceae</taxon>
        <taxon>Niveispirillum</taxon>
    </lineage>
</organism>
<dbReference type="InterPro" id="IPR018299">
    <property type="entry name" value="Alkaline_phosphatase_AS"/>
</dbReference>
<keyword evidence="12" id="KW-1185">Reference proteome</keyword>
<dbReference type="Proteomes" id="UP000234752">
    <property type="component" value="Chromosome eg_2"/>
</dbReference>
<dbReference type="Pfam" id="PF00245">
    <property type="entry name" value="Alk_phosphatase"/>
    <property type="match status" value="1"/>
</dbReference>
<reference evidence="11 12" key="1">
    <citation type="submission" date="2017-12" db="EMBL/GenBank/DDBJ databases">
        <title>Genomes of bacteria within cyanobacterial aggregates.</title>
        <authorList>
            <person name="Cai H."/>
        </authorList>
    </citation>
    <scope>NUCLEOTIDE SEQUENCE [LARGE SCALE GENOMIC DNA]</scope>
    <source>
        <strain evidence="11 12">TH16</strain>
    </source>
</reference>
<evidence type="ECO:0000313" key="11">
    <source>
        <dbReference type="EMBL" id="AUN32434.1"/>
    </source>
</evidence>
<evidence type="ECO:0000256" key="3">
    <source>
        <dbReference type="ARBA" id="ARBA00022723"/>
    </source>
</evidence>
<keyword evidence="2" id="KW-0597">Phosphoprotein</keyword>
<dbReference type="InterPro" id="IPR017850">
    <property type="entry name" value="Alkaline_phosphatase_core_sf"/>
</dbReference>
<keyword evidence="3 8" id="KW-0479">Metal-binding</keyword>
<dbReference type="EMBL" id="CP025612">
    <property type="protein sequence ID" value="AUN32434.1"/>
    <property type="molecule type" value="Genomic_DNA"/>
</dbReference>
<gene>
    <name evidence="11" type="ORF">C0V82_18880</name>
</gene>
<dbReference type="CDD" id="cd16012">
    <property type="entry name" value="ALP"/>
    <property type="match status" value="1"/>
</dbReference>
<feature type="active site" description="Phosphoserine intermediate" evidence="7">
    <location>
        <position position="91"/>
    </location>
</feature>
<evidence type="ECO:0000256" key="2">
    <source>
        <dbReference type="ARBA" id="ARBA00022553"/>
    </source>
</evidence>
<feature type="binding site" evidence="8">
    <location>
        <position position="332"/>
    </location>
    <ligand>
        <name>Zn(2+)</name>
        <dbReference type="ChEBI" id="CHEBI:29105"/>
        <label>2</label>
    </ligand>
</feature>
<evidence type="ECO:0000313" key="12">
    <source>
        <dbReference type="Proteomes" id="UP000234752"/>
    </source>
</evidence>
<dbReference type="GO" id="GO:0046872">
    <property type="term" value="F:metal ion binding"/>
    <property type="evidence" value="ECO:0007669"/>
    <property type="project" value="UniProtKB-KW"/>
</dbReference>
<dbReference type="Gene3D" id="3.40.720.10">
    <property type="entry name" value="Alkaline Phosphatase, subunit A"/>
    <property type="match status" value="1"/>
</dbReference>
<dbReference type="SUPFAM" id="SSF53649">
    <property type="entry name" value="Alkaline phosphatase-like"/>
    <property type="match status" value="1"/>
</dbReference>
<feature type="binding site" evidence="8">
    <location>
        <position position="327"/>
    </location>
    <ligand>
        <name>Mg(2+)</name>
        <dbReference type="ChEBI" id="CHEBI:18420"/>
    </ligand>
</feature>